<evidence type="ECO:0000256" key="2">
    <source>
        <dbReference type="ARBA" id="ARBA00023134"/>
    </source>
</evidence>
<reference evidence="6" key="1">
    <citation type="submission" date="2014-05" db="EMBL/GenBank/DDBJ databases">
        <title>The genome and life-stage specific transcriptomes of Globodera pallida elucidate key aspects of plant parasitism by a cyst nematode.</title>
        <authorList>
            <person name="Cotton J.A."/>
            <person name="Lilley C.J."/>
            <person name="Jones L.M."/>
            <person name="Kikuchi T."/>
            <person name="Reid A.J."/>
            <person name="Thorpe P."/>
            <person name="Tsai I.J."/>
            <person name="Beasley H."/>
            <person name="Blok V."/>
            <person name="Cock P.J.A."/>
            <person name="Van den Akker S.E."/>
            <person name="Holroyd N."/>
            <person name="Hunt M."/>
            <person name="Mantelin S."/>
            <person name="Naghra H."/>
            <person name="Pain A."/>
            <person name="Palomares-Rius J.E."/>
            <person name="Zarowiecki M."/>
            <person name="Berriman M."/>
            <person name="Jones J.T."/>
            <person name="Urwin P.E."/>
        </authorList>
    </citation>
    <scope>NUCLEOTIDE SEQUENCE [LARGE SCALE GENOMIC DNA]</scope>
    <source>
        <strain evidence="6">Lindley</strain>
    </source>
</reference>
<evidence type="ECO:0000256" key="1">
    <source>
        <dbReference type="ARBA" id="ARBA00022741"/>
    </source>
</evidence>
<dbReference type="SMART" id="SM00275">
    <property type="entry name" value="G_alpha"/>
    <property type="match status" value="1"/>
</dbReference>
<dbReference type="PANTHER" id="PTHR10218:SF225">
    <property type="entry name" value="GUANINE NUCLEOTIDE-BINDING PROTEIN ALPHA-10 SUBUNIT"/>
    <property type="match status" value="1"/>
</dbReference>
<evidence type="ECO:0000256" key="3">
    <source>
        <dbReference type="ARBA" id="ARBA00023224"/>
    </source>
</evidence>
<reference evidence="7" key="2">
    <citation type="submission" date="2016-06" db="UniProtKB">
        <authorList>
            <consortium name="WormBaseParasite"/>
        </authorList>
    </citation>
    <scope>IDENTIFICATION</scope>
</reference>
<dbReference type="GO" id="GO:0001664">
    <property type="term" value="F:G protein-coupled receptor binding"/>
    <property type="evidence" value="ECO:0007669"/>
    <property type="project" value="TreeGrafter"/>
</dbReference>
<keyword evidence="5" id="KW-0479">Metal-binding</keyword>
<organism evidence="6 7">
    <name type="scientific">Globodera pallida</name>
    <name type="common">Potato cyst nematode worm</name>
    <name type="synonym">Heterodera pallida</name>
    <dbReference type="NCBI Taxonomy" id="36090"/>
    <lineage>
        <taxon>Eukaryota</taxon>
        <taxon>Metazoa</taxon>
        <taxon>Ecdysozoa</taxon>
        <taxon>Nematoda</taxon>
        <taxon>Chromadorea</taxon>
        <taxon>Rhabditida</taxon>
        <taxon>Tylenchina</taxon>
        <taxon>Tylenchomorpha</taxon>
        <taxon>Tylenchoidea</taxon>
        <taxon>Heteroderidae</taxon>
        <taxon>Heteroderinae</taxon>
        <taxon>Globodera</taxon>
    </lineage>
</organism>
<dbReference type="GO" id="GO:0005737">
    <property type="term" value="C:cytoplasm"/>
    <property type="evidence" value="ECO:0007669"/>
    <property type="project" value="TreeGrafter"/>
</dbReference>
<dbReference type="WBParaSite" id="GPLIN_001546900">
    <property type="protein sequence ID" value="GPLIN_001546900"/>
    <property type="gene ID" value="GPLIN_001546900"/>
</dbReference>
<protein>
    <submittedName>
        <fullName evidence="7">G-protein alpha subunit</fullName>
    </submittedName>
</protein>
<dbReference type="Gene3D" id="3.40.50.300">
    <property type="entry name" value="P-loop containing nucleotide triphosphate hydrolases"/>
    <property type="match status" value="1"/>
</dbReference>
<dbReference type="FunFam" id="3.40.50.300:FF:000720">
    <property type="entry name" value="Guanine nucleotide-binding protein G(k) subunit alpha"/>
    <property type="match status" value="1"/>
</dbReference>
<feature type="binding site" evidence="4">
    <location>
        <begin position="87"/>
        <end position="88"/>
    </location>
    <ligand>
        <name>GTP</name>
        <dbReference type="ChEBI" id="CHEBI:37565"/>
    </ligand>
</feature>
<evidence type="ECO:0000313" key="6">
    <source>
        <dbReference type="Proteomes" id="UP000050741"/>
    </source>
</evidence>
<dbReference type="GO" id="GO:0046872">
    <property type="term" value="F:metal ion binding"/>
    <property type="evidence" value="ECO:0007669"/>
    <property type="project" value="UniProtKB-KW"/>
</dbReference>
<proteinExistence type="predicted"/>
<dbReference type="InterPro" id="IPR001019">
    <property type="entry name" value="Gprotein_alpha_su"/>
</dbReference>
<dbReference type="GO" id="GO:0005834">
    <property type="term" value="C:heterotrimeric G-protein complex"/>
    <property type="evidence" value="ECO:0007669"/>
    <property type="project" value="TreeGrafter"/>
</dbReference>
<accession>A0A183CRG1</accession>
<feature type="binding site" evidence="4">
    <location>
        <begin position="137"/>
        <end position="141"/>
    </location>
    <ligand>
        <name>GTP</name>
        <dbReference type="ChEBI" id="CHEBI:37565"/>
    </ligand>
</feature>
<evidence type="ECO:0000256" key="4">
    <source>
        <dbReference type="PIRSR" id="PIRSR601019-1"/>
    </source>
</evidence>
<dbReference type="Pfam" id="PF00503">
    <property type="entry name" value="G-alpha"/>
    <property type="match status" value="1"/>
</dbReference>
<feature type="binding site" evidence="4">
    <location>
        <begin position="112"/>
        <end position="118"/>
    </location>
    <ligand>
        <name>GTP</name>
        <dbReference type="ChEBI" id="CHEBI:37565"/>
    </ligand>
</feature>
<dbReference type="SUPFAM" id="SSF47895">
    <property type="entry name" value="Transducin (alpha subunit), insertion domain"/>
    <property type="match status" value="1"/>
</dbReference>
<dbReference type="InterPro" id="IPR011025">
    <property type="entry name" value="GproteinA_insert"/>
</dbReference>
<dbReference type="GO" id="GO:0005525">
    <property type="term" value="F:GTP binding"/>
    <property type="evidence" value="ECO:0007669"/>
    <property type="project" value="UniProtKB-KW"/>
</dbReference>
<dbReference type="Proteomes" id="UP000050741">
    <property type="component" value="Unassembled WGS sequence"/>
</dbReference>
<dbReference type="InterPro" id="IPR027417">
    <property type="entry name" value="P-loop_NTPase"/>
</dbReference>
<keyword evidence="3" id="KW-0807">Transducer</keyword>
<feature type="binding site" evidence="5">
    <location>
        <position position="118"/>
    </location>
    <ligand>
        <name>Mg(2+)</name>
        <dbReference type="ChEBI" id="CHEBI:18420"/>
    </ligand>
</feature>
<keyword evidence="1 4" id="KW-0547">Nucleotide-binding</keyword>
<evidence type="ECO:0000313" key="7">
    <source>
        <dbReference type="WBParaSite" id="GPLIN_001546900"/>
    </source>
</evidence>
<keyword evidence="6" id="KW-1185">Reference proteome</keyword>
<keyword evidence="2 4" id="KW-0342">GTP-binding</keyword>
<keyword evidence="5" id="KW-0460">Magnesium</keyword>
<dbReference type="GO" id="GO:0003924">
    <property type="term" value="F:GTPase activity"/>
    <property type="evidence" value="ECO:0007669"/>
    <property type="project" value="InterPro"/>
</dbReference>
<name>A0A183CRG1_GLOPA</name>
<dbReference type="PROSITE" id="PS51882">
    <property type="entry name" value="G_ALPHA"/>
    <property type="match status" value="1"/>
</dbReference>
<dbReference type="PANTHER" id="PTHR10218">
    <property type="entry name" value="GTP-BINDING PROTEIN ALPHA SUBUNIT"/>
    <property type="match status" value="1"/>
</dbReference>
<dbReference type="SUPFAM" id="SSF52540">
    <property type="entry name" value="P-loop containing nucleoside triphosphate hydrolases"/>
    <property type="match status" value="1"/>
</dbReference>
<dbReference type="AlphaFoldDB" id="A0A183CRG1"/>
<sequence length="179" mass="20930">EVEERKCIVYSNTVRSMVELVEAAFDLGLQFEDASLLNYVEILRDRISRGLEFAPISGAIKQSIQHLWQTPSIQIAYEKRANYQIHDSANYFFDQIERIAKKDYRPTNMDILLTRVPTTGVVKLLFTLRNIDFNVYDVGGQRSERRKWIHFFDDVNAIIFVVAISEYDQKIREDNKTVC</sequence>
<dbReference type="GO" id="GO:0007188">
    <property type="term" value="P:adenylate cyclase-modulating G protein-coupled receptor signaling pathway"/>
    <property type="evidence" value="ECO:0007669"/>
    <property type="project" value="TreeGrafter"/>
</dbReference>
<dbReference type="PRINTS" id="PR00318">
    <property type="entry name" value="GPROTEINA"/>
</dbReference>
<evidence type="ECO:0000256" key="5">
    <source>
        <dbReference type="PIRSR" id="PIRSR601019-2"/>
    </source>
</evidence>
<dbReference type="GO" id="GO:0031683">
    <property type="term" value="F:G-protein beta/gamma-subunit complex binding"/>
    <property type="evidence" value="ECO:0007669"/>
    <property type="project" value="InterPro"/>
</dbReference>
<dbReference type="Gene3D" id="1.10.400.10">
    <property type="entry name" value="GI Alpha 1, domain 2-like"/>
    <property type="match status" value="1"/>
</dbReference>